<dbReference type="GO" id="GO:0003676">
    <property type="term" value="F:nucleic acid binding"/>
    <property type="evidence" value="ECO:0007669"/>
    <property type="project" value="InterPro"/>
</dbReference>
<protein>
    <submittedName>
        <fullName evidence="3">Uncharacterized protein K02A2.6</fullName>
    </submittedName>
</protein>
<dbReference type="InterPro" id="IPR001584">
    <property type="entry name" value="Integrase_cat-core"/>
</dbReference>
<dbReference type="SUPFAM" id="SSF53098">
    <property type="entry name" value="Ribonuclease H-like"/>
    <property type="match status" value="1"/>
</dbReference>
<dbReference type="Gene3D" id="3.30.420.10">
    <property type="entry name" value="Ribonuclease H-like superfamily/Ribonuclease H"/>
    <property type="match status" value="1"/>
</dbReference>
<feature type="domain" description="Integrase catalytic" evidence="2">
    <location>
        <begin position="1"/>
        <end position="63"/>
    </location>
</feature>
<dbReference type="PANTHER" id="PTHR37984:SF5">
    <property type="entry name" value="PROTEIN NYNRIN-LIKE"/>
    <property type="match status" value="1"/>
</dbReference>
<dbReference type="EMBL" id="HBUF01529170">
    <property type="protein sequence ID" value="CAG6751191.1"/>
    <property type="molecule type" value="Transcribed_RNA"/>
</dbReference>
<dbReference type="PANTHER" id="PTHR37984">
    <property type="entry name" value="PROTEIN CBG26694"/>
    <property type="match status" value="1"/>
</dbReference>
<dbReference type="InterPro" id="IPR050951">
    <property type="entry name" value="Retrovirus_Pol_polyprotein"/>
</dbReference>
<sequence>MKSIFGRHGIPEMIYTDNGAQFHSSFTSEFQKFAREYGFSHRTSSPYHHQSNGAAEAAVKIAKVILKKNEDPFLASLVYRNTTIPELGKSPAELMFGRKLRDVLPMISANLKSSDYDDNCFRRRDSCYKENYKRNYDKRHRTRPLRELCEGETVWVTDLQTEAKVVKKINVRSYEIQTNDGQYRRNRKFLNPYLVYSKKVVKPAMQSNSNNYLWLPTQNDIVQHNNTNTQQGDTNISQANPNVQVSCEPTQVNVRRSLSDPNIQVSSHCFQSPVQDCFQSPVQGCFQSPVQNCFQSPFQDCFQSPVQDCLQSDVQASSSTTRSRSCESQDNANQVRTKSGRVVKPPDRWGYTLYMIFQRRMFRDVF</sequence>
<reference evidence="3" key="1">
    <citation type="submission" date="2021-05" db="EMBL/GenBank/DDBJ databases">
        <authorList>
            <person name="Alioto T."/>
            <person name="Alioto T."/>
            <person name="Gomez Garrido J."/>
        </authorList>
    </citation>
    <scope>NUCLEOTIDE SEQUENCE</scope>
</reference>
<dbReference type="EMBL" id="HBUF01529168">
    <property type="protein sequence ID" value="CAG6751187.1"/>
    <property type="molecule type" value="Transcribed_RNA"/>
</dbReference>
<accession>A0A8D8ZPP5</accession>
<evidence type="ECO:0000259" key="2">
    <source>
        <dbReference type="PROSITE" id="PS50994"/>
    </source>
</evidence>
<proteinExistence type="predicted"/>
<dbReference type="InterPro" id="IPR036397">
    <property type="entry name" value="RNaseH_sf"/>
</dbReference>
<name>A0A8D8ZPP5_9HEMI</name>
<dbReference type="AlphaFoldDB" id="A0A8D8ZPP5"/>
<evidence type="ECO:0000313" key="3">
    <source>
        <dbReference type="EMBL" id="CAG6751187.1"/>
    </source>
</evidence>
<dbReference type="InterPro" id="IPR012337">
    <property type="entry name" value="RNaseH-like_sf"/>
</dbReference>
<feature type="compositionally biased region" description="Polar residues" evidence="1">
    <location>
        <begin position="326"/>
        <end position="337"/>
    </location>
</feature>
<organism evidence="3">
    <name type="scientific">Cacopsylla melanoneura</name>
    <dbReference type="NCBI Taxonomy" id="428564"/>
    <lineage>
        <taxon>Eukaryota</taxon>
        <taxon>Metazoa</taxon>
        <taxon>Ecdysozoa</taxon>
        <taxon>Arthropoda</taxon>
        <taxon>Hexapoda</taxon>
        <taxon>Insecta</taxon>
        <taxon>Pterygota</taxon>
        <taxon>Neoptera</taxon>
        <taxon>Paraneoptera</taxon>
        <taxon>Hemiptera</taxon>
        <taxon>Sternorrhyncha</taxon>
        <taxon>Psylloidea</taxon>
        <taxon>Psyllidae</taxon>
        <taxon>Psyllinae</taxon>
        <taxon>Cacopsylla</taxon>
    </lineage>
</organism>
<dbReference type="PROSITE" id="PS50994">
    <property type="entry name" value="INTEGRASE"/>
    <property type="match status" value="1"/>
</dbReference>
<feature type="region of interest" description="Disordered" evidence="1">
    <location>
        <begin position="320"/>
        <end position="341"/>
    </location>
</feature>
<evidence type="ECO:0000256" key="1">
    <source>
        <dbReference type="SAM" id="MobiDB-lite"/>
    </source>
</evidence>
<dbReference type="GO" id="GO:0015074">
    <property type="term" value="P:DNA integration"/>
    <property type="evidence" value="ECO:0007669"/>
    <property type="project" value="InterPro"/>
</dbReference>